<dbReference type="Proteomes" id="UP000239007">
    <property type="component" value="Unassembled WGS sequence"/>
</dbReference>
<dbReference type="Pfam" id="PF06127">
    <property type="entry name" value="Mpo1-like"/>
    <property type="match status" value="1"/>
</dbReference>
<dbReference type="PANTHER" id="PTHR28026">
    <property type="entry name" value="DUF962 DOMAIN PROTEIN (AFU_ORTHOLOGUE AFUA_8G05310)"/>
    <property type="match status" value="1"/>
</dbReference>
<gene>
    <name evidence="2" type="ORF">BTO11_14150</name>
</gene>
<protein>
    <recommendedName>
        <fullName evidence="4">DUF962 domain-containing protein</fullName>
    </recommendedName>
</protein>
<dbReference type="OrthoDB" id="5515308at2"/>
<dbReference type="GO" id="GO:0046521">
    <property type="term" value="P:sphingoid catabolic process"/>
    <property type="evidence" value="ECO:0007669"/>
    <property type="project" value="TreeGrafter"/>
</dbReference>
<keyword evidence="1" id="KW-1133">Transmembrane helix</keyword>
<comment type="caution">
    <text evidence="2">The sequence shown here is derived from an EMBL/GenBank/DDBJ whole genome shotgun (WGS) entry which is preliminary data.</text>
</comment>
<feature type="transmembrane region" description="Helical" evidence="1">
    <location>
        <begin position="64"/>
        <end position="89"/>
    </location>
</feature>
<accession>A0A2S7UXG6</accession>
<evidence type="ECO:0000256" key="1">
    <source>
        <dbReference type="SAM" id="Phobius"/>
    </source>
</evidence>
<keyword evidence="3" id="KW-1185">Reference proteome</keyword>
<feature type="transmembrane region" description="Helical" evidence="1">
    <location>
        <begin position="136"/>
        <end position="152"/>
    </location>
</feature>
<dbReference type="EMBL" id="MSCH01000003">
    <property type="protein sequence ID" value="PQJ54677.1"/>
    <property type="molecule type" value="Genomic_DNA"/>
</dbReference>
<sequence>MKSITQWLEDYGVSHQNKTNKIIHYLCVPAIYMTVFGLLWSIPFPIADMPMWVNWSTIVAIPAMLFYFSLSFTVGLGMTLFSALVVAFLQWWQLSMSGVMSVLIMSIVVFVIAWILQFVGHHLEGKKPSFLKDLQFLLIGPVWILCFVYKKLNIRY</sequence>
<proteinExistence type="predicted"/>
<feature type="transmembrane region" description="Helical" evidence="1">
    <location>
        <begin position="96"/>
        <end position="116"/>
    </location>
</feature>
<feature type="transmembrane region" description="Helical" evidence="1">
    <location>
        <begin position="22"/>
        <end position="44"/>
    </location>
</feature>
<keyword evidence="1" id="KW-0472">Membrane</keyword>
<name>A0A2S7UXG6_9GAMM</name>
<dbReference type="AlphaFoldDB" id="A0A2S7UXG6"/>
<organism evidence="2 3">
    <name type="scientific">Psychrosphaera saromensis</name>
    <dbReference type="NCBI Taxonomy" id="716813"/>
    <lineage>
        <taxon>Bacteria</taxon>
        <taxon>Pseudomonadati</taxon>
        <taxon>Pseudomonadota</taxon>
        <taxon>Gammaproteobacteria</taxon>
        <taxon>Alteromonadales</taxon>
        <taxon>Pseudoalteromonadaceae</taxon>
        <taxon>Psychrosphaera</taxon>
    </lineage>
</organism>
<evidence type="ECO:0000313" key="3">
    <source>
        <dbReference type="Proteomes" id="UP000239007"/>
    </source>
</evidence>
<evidence type="ECO:0000313" key="2">
    <source>
        <dbReference type="EMBL" id="PQJ54677.1"/>
    </source>
</evidence>
<dbReference type="GO" id="GO:0016020">
    <property type="term" value="C:membrane"/>
    <property type="evidence" value="ECO:0007669"/>
    <property type="project" value="GOC"/>
</dbReference>
<reference evidence="2 3" key="1">
    <citation type="submission" date="2016-12" db="EMBL/GenBank/DDBJ databases">
        <title>Diversity of luminous bacteria.</title>
        <authorList>
            <person name="Yoshizawa S."/>
            <person name="Kogure K."/>
        </authorList>
    </citation>
    <scope>NUCLEOTIDE SEQUENCE [LARGE SCALE GENOMIC DNA]</scope>
    <source>
        <strain evidence="2 3">SA4-48</strain>
    </source>
</reference>
<keyword evidence="1" id="KW-0812">Transmembrane</keyword>
<dbReference type="InterPro" id="IPR009305">
    <property type="entry name" value="Mpo1-like"/>
</dbReference>
<evidence type="ECO:0008006" key="4">
    <source>
        <dbReference type="Google" id="ProtNLM"/>
    </source>
</evidence>
<dbReference type="PANTHER" id="PTHR28026:SF9">
    <property type="entry name" value="2-HYDROXY-PALMITIC ACID DIOXYGENASE MPO1"/>
    <property type="match status" value="1"/>
</dbReference>
<dbReference type="RefSeq" id="WP_105053197.1">
    <property type="nucleotide sequence ID" value="NZ_BMYG01000001.1"/>
</dbReference>